<dbReference type="SMART" id="SM00326">
    <property type="entry name" value="SH3"/>
    <property type="match status" value="2"/>
</dbReference>
<organism evidence="6 7">
    <name type="scientific">Silurus meridionalis</name>
    <name type="common">Southern catfish</name>
    <name type="synonym">Silurus soldatovi meridionalis</name>
    <dbReference type="NCBI Taxonomy" id="175797"/>
    <lineage>
        <taxon>Eukaryota</taxon>
        <taxon>Metazoa</taxon>
        <taxon>Chordata</taxon>
        <taxon>Craniata</taxon>
        <taxon>Vertebrata</taxon>
        <taxon>Euteleostomi</taxon>
        <taxon>Actinopterygii</taxon>
        <taxon>Neopterygii</taxon>
        <taxon>Teleostei</taxon>
        <taxon>Ostariophysi</taxon>
        <taxon>Siluriformes</taxon>
        <taxon>Siluridae</taxon>
        <taxon>Silurus</taxon>
    </lineage>
</organism>
<dbReference type="Gene3D" id="3.30.1520.10">
    <property type="entry name" value="Phox-like domain"/>
    <property type="match status" value="1"/>
</dbReference>
<sequence length="482" mass="54229">MEERRHPTDVHLLGVMHKEKSKLYMTSVLWSDQNEIVIYRTLEEFKKLHIQLKKKCAALHAGPFQRSVRTVPKFKAEKVKKGFQKKSYSKSLLRLKPLEEYCTALLNADPSVSQSSELVQFLLPRPDDLKPEFSQNSIMVMPSEESMGRSITPNSDASVTQPFVTQMYRCIASYETKDTKNRPFKVEVEEAVDVLIKDKAGWWLVENEAKCLAWFPAPYLENAEADNEAADQTMSQSALFVATKTYKSTKIDELSVEIGSVVEVLRKSNDGWWLVRYNCRTGFMPSMYLQPYINPRVHIIGTQRGLQSSSLNLAELQVPASSSMMIPGHELSRSQCNLLLPRNNLSFSDKAKSHSLNVLTDVSPVPPTIKVEPAEDSRSRSSSGSSEESFSDSFSSSSSGSVCMSSHEDIRRCRTPQPDNLKIINGKLLPSTSEPNISKLTGTPKIPPRPQAQEILKRCTTVTRKNISRNQMISPIGDIHSR</sequence>
<name>A0A8T0B050_SILME</name>
<dbReference type="GO" id="GO:0042554">
    <property type="term" value="P:superoxide anion generation"/>
    <property type="evidence" value="ECO:0007669"/>
    <property type="project" value="TreeGrafter"/>
</dbReference>
<feature type="compositionally biased region" description="Low complexity" evidence="3">
    <location>
        <begin position="380"/>
        <end position="401"/>
    </location>
</feature>
<dbReference type="PROSITE" id="PS50195">
    <property type="entry name" value="PX"/>
    <property type="match status" value="1"/>
</dbReference>
<dbReference type="PROSITE" id="PS50002">
    <property type="entry name" value="SH3"/>
    <property type="match status" value="1"/>
</dbReference>
<evidence type="ECO:0000259" key="4">
    <source>
        <dbReference type="PROSITE" id="PS50002"/>
    </source>
</evidence>
<dbReference type="GO" id="GO:0005737">
    <property type="term" value="C:cytoplasm"/>
    <property type="evidence" value="ECO:0007669"/>
    <property type="project" value="TreeGrafter"/>
</dbReference>
<dbReference type="Pfam" id="PF00787">
    <property type="entry name" value="PX"/>
    <property type="match status" value="1"/>
</dbReference>
<dbReference type="Proteomes" id="UP000606274">
    <property type="component" value="Unassembled WGS sequence"/>
</dbReference>
<dbReference type="PANTHER" id="PTHR15706:SF10">
    <property type="entry name" value="NADPH OXIDASE ORGANIZER 1"/>
    <property type="match status" value="1"/>
</dbReference>
<reference evidence="6" key="1">
    <citation type="submission" date="2020-08" db="EMBL/GenBank/DDBJ databases">
        <title>Chromosome-level assembly of Southern catfish (Silurus meridionalis) provides insights into visual adaptation to the nocturnal and benthic lifestyles.</title>
        <authorList>
            <person name="Zhang Y."/>
            <person name="Wang D."/>
            <person name="Peng Z."/>
        </authorList>
    </citation>
    <scope>NUCLEOTIDE SEQUENCE</scope>
    <source>
        <strain evidence="6">SWU-2019-XX</strain>
        <tissue evidence="6">Muscle</tissue>
    </source>
</reference>
<dbReference type="FunFam" id="2.30.30.40:FF:000219">
    <property type="entry name" value="NADPH oxidase organizer 1"/>
    <property type="match status" value="1"/>
</dbReference>
<dbReference type="SUPFAM" id="SSF50044">
    <property type="entry name" value="SH3-domain"/>
    <property type="match status" value="2"/>
</dbReference>
<dbReference type="FunFam" id="2.30.30.40:FF:000233">
    <property type="entry name" value="NADPH oxidase organizer 1"/>
    <property type="match status" value="1"/>
</dbReference>
<dbReference type="GO" id="GO:0035091">
    <property type="term" value="F:phosphatidylinositol binding"/>
    <property type="evidence" value="ECO:0007669"/>
    <property type="project" value="InterPro"/>
</dbReference>
<evidence type="ECO:0000256" key="2">
    <source>
        <dbReference type="PROSITE-ProRule" id="PRU00192"/>
    </source>
</evidence>
<dbReference type="InterPro" id="IPR001683">
    <property type="entry name" value="PX_dom"/>
</dbReference>
<comment type="caution">
    <text evidence="6">The sequence shown here is derived from an EMBL/GenBank/DDBJ whole genome shotgun (WGS) entry which is preliminary data.</text>
</comment>
<gene>
    <name evidence="6" type="ORF">HF521_004568</name>
</gene>
<evidence type="ECO:0000256" key="3">
    <source>
        <dbReference type="SAM" id="MobiDB-lite"/>
    </source>
</evidence>
<dbReference type="InterPro" id="IPR035758">
    <property type="entry name" value="NoxO1_SH3_2"/>
</dbReference>
<dbReference type="InterPro" id="IPR036028">
    <property type="entry name" value="SH3-like_dom_sf"/>
</dbReference>
<evidence type="ECO:0000313" key="7">
    <source>
        <dbReference type="Proteomes" id="UP000606274"/>
    </source>
</evidence>
<dbReference type="AlphaFoldDB" id="A0A8T0B050"/>
<keyword evidence="1 2" id="KW-0728">SH3 domain</keyword>
<proteinExistence type="predicted"/>
<evidence type="ECO:0008006" key="8">
    <source>
        <dbReference type="Google" id="ProtNLM"/>
    </source>
</evidence>
<dbReference type="EMBL" id="JABFDY010000014">
    <property type="protein sequence ID" value="KAF7698058.1"/>
    <property type="molecule type" value="Genomic_DNA"/>
</dbReference>
<evidence type="ECO:0000256" key="1">
    <source>
        <dbReference type="ARBA" id="ARBA00022443"/>
    </source>
</evidence>
<feature type="compositionally biased region" description="Polar residues" evidence="3">
    <location>
        <begin position="430"/>
        <end position="441"/>
    </location>
</feature>
<keyword evidence="7" id="KW-1185">Reference proteome</keyword>
<evidence type="ECO:0000259" key="5">
    <source>
        <dbReference type="PROSITE" id="PS50195"/>
    </source>
</evidence>
<dbReference type="Pfam" id="PF14604">
    <property type="entry name" value="SH3_9"/>
    <property type="match status" value="1"/>
</dbReference>
<dbReference type="PANTHER" id="PTHR15706">
    <property type="entry name" value="SH3 MULTIPLE DOMAIN"/>
    <property type="match status" value="1"/>
</dbReference>
<feature type="domain" description="SH3" evidence="4">
    <location>
        <begin position="235"/>
        <end position="294"/>
    </location>
</feature>
<dbReference type="Gene3D" id="2.30.30.40">
    <property type="entry name" value="SH3 Domains"/>
    <property type="match status" value="2"/>
</dbReference>
<dbReference type="GO" id="GO:0016176">
    <property type="term" value="F:superoxide-generating NADPH oxidase activator activity"/>
    <property type="evidence" value="ECO:0007669"/>
    <property type="project" value="TreeGrafter"/>
</dbReference>
<dbReference type="OrthoDB" id="10255964at2759"/>
<dbReference type="InterPro" id="IPR001452">
    <property type="entry name" value="SH3_domain"/>
</dbReference>
<dbReference type="InterPro" id="IPR036871">
    <property type="entry name" value="PX_dom_sf"/>
</dbReference>
<protein>
    <recommendedName>
        <fullName evidence="8">NADPH oxidase organizer 1</fullName>
    </recommendedName>
</protein>
<dbReference type="InterPro" id="IPR051228">
    <property type="entry name" value="NADPH_Oxidase/PX-Domain"/>
</dbReference>
<evidence type="ECO:0000313" key="6">
    <source>
        <dbReference type="EMBL" id="KAF7698058.1"/>
    </source>
</evidence>
<dbReference type="SMART" id="SM00312">
    <property type="entry name" value="PX"/>
    <property type="match status" value="1"/>
</dbReference>
<accession>A0A8T0B050</accession>
<feature type="region of interest" description="Disordered" evidence="3">
    <location>
        <begin position="358"/>
        <end position="449"/>
    </location>
</feature>
<feature type="domain" description="PX" evidence="5">
    <location>
        <begin position="1"/>
        <end position="129"/>
    </location>
</feature>
<dbReference type="CDD" id="cd12024">
    <property type="entry name" value="SH3_NoxO1_2"/>
    <property type="match status" value="1"/>
</dbReference>
<dbReference type="SUPFAM" id="SSF64268">
    <property type="entry name" value="PX domain"/>
    <property type="match status" value="1"/>
</dbReference>